<proteinExistence type="predicted"/>
<gene>
    <name evidence="2" type="ORF">E3N88_00924</name>
</gene>
<dbReference type="InterPro" id="IPR039537">
    <property type="entry name" value="Retrotran_Ty1/copia-like"/>
</dbReference>
<dbReference type="InterPro" id="IPR036397">
    <property type="entry name" value="RNaseH_sf"/>
</dbReference>
<name>A0A5N6Q1T9_9ASTR</name>
<dbReference type="InterPro" id="IPR012337">
    <property type="entry name" value="RNaseH-like_sf"/>
</dbReference>
<feature type="domain" description="Integrase catalytic" evidence="1">
    <location>
        <begin position="16"/>
        <end position="108"/>
    </location>
</feature>
<keyword evidence="3" id="KW-1185">Reference proteome</keyword>
<dbReference type="InterPro" id="IPR057670">
    <property type="entry name" value="SH3_retrovirus"/>
</dbReference>
<dbReference type="EMBL" id="SZYD01000001">
    <property type="protein sequence ID" value="KAD7477788.1"/>
    <property type="molecule type" value="Genomic_DNA"/>
</dbReference>
<evidence type="ECO:0000313" key="2">
    <source>
        <dbReference type="EMBL" id="KAD7477788.1"/>
    </source>
</evidence>
<dbReference type="PANTHER" id="PTHR42648">
    <property type="entry name" value="TRANSPOSASE, PUTATIVE-RELATED"/>
    <property type="match status" value="1"/>
</dbReference>
<dbReference type="GO" id="GO:0003676">
    <property type="term" value="F:nucleic acid binding"/>
    <property type="evidence" value="ECO:0007669"/>
    <property type="project" value="InterPro"/>
</dbReference>
<dbReference type="Pfam" id="PF25597">
    <property type="entry name" value="SH3_retrovirus"/>
    <property type="match status" value="1"/>
</dbReference>
<dbReference type="Gene3D" id="3.30.420.10">
    <property type="entry name" value="Ribonuclease H-like superfamily/Ribonuclease H"/>
    <property type="match status" value="1"/>
</dbReference>
<evidence type="ECO:0000259" key="1">
    <source>
        <dbReference type="PROSITE" id="PS50994"/>
    </source>
</evidence>
<dbReference type="OrthoDB" id="6776856at2759"/>
<organism evidence="2 3">
    <name type="scientific">Mikania micrantha</name>
    <name type="common">bitter vine</name>
    <dbReference type="NCBI Taxonomy" id="192012"/>
    <lineage>
        <taxon>Eukaryota</taxon>
        <taxon>Viridiplantae</taxon>
        <taxon>Streptophyta</taxon>
        <taxon>Embryophyta</taxon>
        <taxon>Tracheophyta</taxon>
        <taxon>Spermatophyta</taxon>
        <taxon>Magnoliopsida</taxon>
        <taxon>eudicotyledons</taxon>
        <taxon>Gunneridae</taxon>
        <taxon>Pentapetalae</taxon>
        <taxon>asterids</taxon>
        <taxon>campanulids</taxon>
        <taxon>Asterales</taxon>
        <taxon>Asteraceae</taxon>
        <taxon>Asteroideae</taxon>
        <taxon>Heliantheae alliance</taxon>
        <taxon>Eupatorieae</taxon>
        <taxon>Mikania</taxon>
    </lineage>
</organism>
<comment type="caution">
    <text evidence="2">The sequence shown here is derived from an EMBL/GenBank/DDBJ whole genome shotgun (WGS) entry which is preliminary data.</text>
</comment>
<dbReference type="AlphaFoldDB" id="A0A5N6Q1T9"/>
<dbReference type="GO" id="GO:0015074">
    <property type="term" value="P:DNA integration"/>
    <property type="evidence" value="ECO:0007669"/>
    <property type="project" value="InterPro"/>
</dbReference>
<dbReference type="Proteomes" id="UP000326396">
    <property type="component" value="Linkage Group LG1"/>
</dbReference>
<evidence type="ECO:0000313" key="3">
    <source>
        <dbReference type="Proteomes" id="UP000326396"/>
    </source>
</evidence>
<dbReference type="InterPro" id="IPR001584">
    <property type="entry name" value="Integrase_cat-core"/>
</dbReference>
<protein>
    <recommendedName>
        <fullName evidence="1">Integrase catalytic domain-containing protein</fullName>
    </recommendedName>
</protein>
<sequence length="157" mass="17983">MFSCETNRCNLIDDQDRGGEYCGNEFQKYLKEHGILHQLTTSYTPQQNGVAERKNRSLLELARSMLKNKDMPNEFWGEAVACAAYILNRSTTKSLSNINPQEAWTGFKPSVAHFRVFGCIAYAHVPDQRRSKLDDKSEKCIFVGYSEQSKAYKLFNP</sequence>
<accession>A0A5N6Q1T9</accession>
<dbReference type="PANTHER" id="PTHR42648:SF18">
    <property type="entry name" value="RETROTRANSPOSON, UNCLASSIFIED-LIKE PROTEIN"/>
    <property type="match status" value="1"/>
</dbReference>
<reference evidence="2 3" key="1">
    <citation type="submission" date="2019-05" db="EMBL/GenBank/DDBJ databases">
        <title>Mikania micrantha, genome provides insights into the molecular mechanism of rapid growth.</title>
        <authorList>
            <person name="Liu B."/>
        </authorList>
    </citation>
    <scope>NUCLEOTIDE SEQUENCE [LARGE SCALE GENOMIC DNA]</scope>
    <source>
        <strain evidence="2">NLD-2019</strain>
        <tissue evidence="2">Leaf</tissue>
    </source>
</reference>
<dbReference type="PROSITE" id="PS50994">
    <property type="entry name" value="INTEGRASE"/>
    <property type="match status" value="1"/>
</dbReference>
<dbReference type="SUPFAM" id="SSF53098">
    <property type="entry name" value="Ribonuclease H-like"/>
    <property type="match status" value="1"/>
</dbReference>